<dbReference type="EMBL" id="KV784361">
    <property type="protein sequence ID" value="OEU13375.1"/>
    <property type="molecule type" value="Genomic_DNA"/>
</dbReference>
<proteinExistence type="predicted"/>
<dbReference type="AlphaFoldDB" id="A0A1E7F5U5"/>
<gene>
    <name evidence="2" type="ORF">FRACYDRAFT_241711</name>
</gene>
<protein>
    <submittedName>
        <fullName evidence="2">Uncharacterized protein</fullName>
    </submittedName>
</protein>
<feature type="transmembrane region" description="Helical" evidence="1">
    <location>
        <begin position="143"/>
        <end position="161"/>
    </location>
</feature>
<evidence type="ECO:0000313" key="2">
    <source>
        <dbReference type="EMBL" id="OEU13375.1"/>
    </source>
</evidence>
<organism evidence="2 3">
    <name type="scientific">Fragilariopsis cylindrus CCMP1102</name>
    <dbReference type="NCBI Taxonomy" id="635003"/>
    <lineage>
        <taxon>Eukaryota</taxon>
        <taxon>Sar</taxon>
        <taxon>Stramenopiles</taxon>
        <taxon>Ochrophyta</taxon>
        <taxon>Bacillariophyta</taxon>
        <taxon>Bacillariophyceae</taxon>
        <taxon>Bacillariophycidae</taxon>
        <taxon>Bacillariales</taxon>
        <taxon>Bacillariaceae</taxon>
        <taxon>Fragilariopsis</taxon>
    </lineage>
</organism>
<evidence type="ECO:0000256" key="1">
    <source>
        <dbReference type="SAM" id="Phobius"/>
    </source>
</evidence>
<feature type="transmembrane region" description="Helical" evidence="1">
    <location>
        <begin position="66"/>
        <end position="88"/>
    </location>
</feature>
<keyword evidence="1" id="KW-0472">Membrane</keyword>
<sequence>MDFQRASTPSSIATPQTTSLNDRLDTNYVDLGGKDEESYGAQYTRAVTGFVGEFVTPRQLLVVLRVLRALTFVFLIFTLVADLMYIIFLEILATSEVRDIVGGRRDMIIRVYGLFLAAVAIAIEIDVAWIVKSVYGFKGFISRSFLLFFISAITGANPLYLEVASQTNQNQVYYYGDDAGGDDDAAAAAQTYTYNDNLSSVPEVPTSVVVFQRVTSFILGTCAISYFIAGVLCLDRFTSKAYLSSNDPLVTTAIPQPTSVNHQLS</sequence>
<feature type="transmembrane region" description="Helical" evidence="1">
    <location>
        <begin position="214"/>
        <end position="234"/>
    </location>
</feature>
<accession>A0A1E7F5U5</accession>
<evidence type="ECO:0000313" key="3">
    <source>
        <dbReference type="Proteomes" id="UP000095751"/>
    </source>
</evidence>
<name>A0A1E7F5U5_9STRA</name>
<feature type="transmembrane region" description="Helical" evidence="1">
    <location>
        <begin position="108"/>
        <end position="131"/>
    </location>
</feature>
<dbReference type="KEGG" id="fcy:FRACYDRAFT_241711"/>
<reference evidence="2 3" key="1">
    <citation type="submission" date="2016-09" db="EMBL/GenBank/DDBJ databases">
        <title>Extensive genetic diversity and differential bi-allelic expression allows diatom success in the polar Southern Ocean.</title>
        <authorList>
            <consortium name="DOE Joint Genome Institute"/>
            <person name="Mock T."/>
            <person name="Otillar R.P."/>
            <person name="Strauss J."/>
            <person name="Dupont C."/>
            <person name="Frickenhaus S."/>
            <person name="Maumus F."/>
            <person name="Mcmullan M."/>
            <person name="Sanges R."/>
            <person name="Schmutz J."/>
            <person name="Toseland A."/>
            <person name="Valas R."/>
            <person name="Veluchamy A."/>
            <person name="Ward B.J."/>
            <person name="Allen A."/>
            <person name="Barry K."/>
            <person name="Falciatore A."/>
            <person name="Ferrante M."/>
            <person name="Fortunato A.E."/>
            <person name="Gloeckner G."/>
            <person name="Gruber A."/>
            <person name="Hipkin R."/>
            <person name="Janech M."/>
            <person name="Kroth P."/>
            <person name="Leese F."/>
            <person name="Lindquist E."/>
            <person name="Lyon B.R."/>
            <person name="Martin J."/>
            <person name="Mayer C."/>
            <person name="Parker M."/>
            <person name="Quesneville H."/>
            <person name="Raymond J."/>
            <person name="Uhlig C."/>
            <person name="Valentin K.U."/>
            <person name="Worden A.Z."/>
            <person name="Armbrust E.V."/>
            <person name="Bowler C."/>
            <person name="Green B."/>
            <person name="Moulton V."/>
            <person name="Van Oosterhout C."/>
            <person name="Grigoriev I."/>
        </authorList>
    </citation>
    <scope>NUCLEOTIDE SEQUENCE [LARGE SCALE GENOMIC DNA]</scope>
    <source>
        <strain evidence="2 3">CCMP1102</strain>
    </source>
</reference>
<dbReference type="Proteomes" id="UP000095751">
    <property type="component" value="Unassembled WGS sequence"/>
</dbReference>
<keyword evidence="1" id="KW-1133">Transmembrane helix</keyword>
<dbReference type="OrthoDB" id="43832at2759"/>
<keyword evidence="3" id="KW-1185">Reference proteome</keyword>
<keyword evidence="1" id="KW-0812">Transmembrane</keyword>
<dbReference type="InParanoid" id="A0A1E7F5U5"/>